<reference evidence="3 4" key="1">
    <citation type="submission" date="2020-04" db="EMBL/GenBank/DDBJ databases">
        <title>Advantages and limits of metagenomic assembly and binning of a giant virus.</title>
        <authorList>
            <person name="Schulz F."/>
            <person name="Andreani J."/>
            <person name="Francis R."/>
            <person name="Boudjemaa H."/>
            <person name="Bou Khalil J.Y."/>
            <person name="Lee J."/>
            <person name="La Scola B."/>
            <person name="Woyke T."/>
        </authorList>
    </citation>
    <scope>NUCLEOTIDE SEQUENCE [LARGE SCALE GENOMIC DNA]</scope>
    <source>
        <strain evidence="3 4">FV1/VV64</strain>
    </source>
</reference>
<feature type="compositionally biased region" description="Polar residues" evidence="1">
    <location>
        <begin position="1"/>
        <end position="14"/>
    </location>
</feature>
<accession>A0A7D3V553</accession>
<dbReference type="PANTHER" id="PTHR37686:SF1">
    <property type="entry name" value="LD36006P"/>
    <property type="match status" value="1"/>
</dbReference>
<evidence type="ECO:0000313" key="3">
    <source>
        <dbReference type="EMBL" id="QKF93535.1"/>
    </source>
</evidence>
<dbReference type="Pfam" id="PF25228">
    <property type="entry name" value="Lips"/>
    <property type="match status" value="1"/>
</dbReference>
<gene>
    <name evidence="3" type="ORF">Fadolivirus_1_77</name>
</gene>
<feature type="transmembrane region" description="Helical" evidence="2">
    <location>
        <begin position="654"/>
        <end position="673"/>
    </location>
</feature>
<keyword evidence="2" id="KW-0812">Transmembrane</keyword>
<feature type="transmembrane region" description="Helical" evidence="2">
    <location>
        <begin position="584"/>
        <end position="610"/>
    </location>
</feature>
<dbReference type="EMBL" id="MT418680">
    <property type="protein sequence ID" value="QKF93535.1"/>
    <property type="molecule type" value="Genomic_DNA"/>
</dbReference>
<protein>
    <submittedName>
        <fullName evidence="3">Uncharacterized protein</fullName>
    </submittedName>
</protein>
<keyword evidence="2" id="KW-1133">Transmembrane helix</keyword>
<keyword evidence="2" id="KW-0472">Membrane</keyword>
<evidence type="ECO:0000256" key="2">
    <source>
        <dbReference type="SAM" id="Phobius"/>
    </source>
</evidence>
<sequence length="978" mass="113840">MEFIEQINQSNEQPNLPSLLNSSNHSDLTNMIREELSRIPNHNIDDFDFPVPQSQFNGEHPVIDLNAMTRPPDFDECIGLSRDARGNSRRLNGAQLMQLRELGEFKVPSQNFEGQEHTWAVSKLLQKGTNKIKESFYDNMASGTHQIIISIPNRIHRGKYVTLKSSLINLLQSFIDVPMILFGLSKHHKKYTAHTISWKLEEFANDKFVEEVVLNKDIGIDSFVVQSVNGSQIDLVIDKRDQLLNRLSPQYNAFKIKWENDKITRRSRLHQGLFNESLSEDQNIKHVLEEEDRIYLNALFELIVNTLDENDAHALISLIKNMNQYNQHMKEYNDMKEHDLSVYLDRLNSEHNIRSRIPDWVENRRSEFLDQWLRNHPIDEVYDKISNELEGQEKYIFDFKRNIKESNEYNNLKSELESETIPGKVFVFKFRIWHPSHWKVTNSHGYYTANKYREVKNSTSYPGWRFVNMALRMAKYFMNFNYYLLVNLWQGKFGLRSLVGLDEFYSAADVDTTTGTIKRIWKNSTWFGRIRDLWQNIAESRTAFERTPDTGLLGKSFTRIFNVLWNYGVKGVIGTTLCFVGHPLLVAVNTVLSAGGILTSPVWGVLLPVLRYLFDILIYDLDSPYKDKSALFPLFYTVFIKFLMKGIGQGLTSLLAIAGHGFVGTFIYLWGLISNGTRYLYDTSIYHLILKYRAKIPSENGFLVKRISGPGLSNQYFYLITHNLATVLIQYQLERMEMDAFASQMRNRINMPLQNLLRFYDQFKDVALVPDNSKPPISNFNMTKNELNNRLTNIMMEHWNNYNIKNNAYNADKIKLSRHDLLVTLETGKEMCRVFVTNKIYPRLTENEYHTFWNSKNLTENDWAGLAKYCLTTQFSNSISIPFEDTDSNGFHLVVEETYVSDFMRDLFAGHPSDGLDTHVVNPEIIDKLMNTMSDNLHPESVFNSSNVKPMSINKHMINEYNNHMNNKRKRVSLDESI</sequence>
<dbReference type="InterPro" id="IPR057435">
    <property type="entry name" value="Lips"/>
</dbReference>
<evidence type="ECO:0000256" key="1">
    <source>
        <dbReference type="SAM" id="MobiDB-lite"/>
    </source>
</evidence>
<dbReference type="Proteomes" id="UP001162001">
    <property type="component" value="Segment"/>
</dbReference>
<feature type="region of interest" description="Disordered" evidence="1">
    <location>
        <begin position="1"/>
        <end position="23"/>
    </location>
</feature>
<dbReference type="PANTHER" id="PTHR37686">
    <property type="entry name" value="LD36006P"/>
    <property type="match status" value="1"/>
</dbReference>
<organism evidence="3 4">
    <name type="scientific">Fadolivirus FV1/VV64</name>
    <dbReference type="NCBI Taxonomy" id="3070911"/>
    <lineage>
        <taxon>Viruses</taxon>
        <taxon>Varidnaviria</taxon>
        <taxon>Bamfordvirae</taxon>
        <taxon>Nucleocytoviricota</taxon>
        <taxon>Megaviricetes</taxon>
        <taxon>Imitervirales</taxon>
        <taxon>Mimiviridae</taxon>
        <taxon>Klosneuvirinae</taxon>
        <taxon>Fadolivirus</taxon>
        <taxon>Fadolivirus algeromassiliense</taxon>
    </lineage>
</organism>
<name>A0A7D3V553_9VIRU</name>
<proteinExistence type="predicted"/>
<keyword evidence="4" id="KW-1185">Reference proteome</keyword>
<feature type="transmembrane region" description="Helical" evidence="2">
    <location>
        <begin position="630"/>
        <end position="648"/>
    </location>
</feature>
<evidence type="ECO:0000313" key="4">
    <source>
        <dbReference type="Proteomes" id="UP001162001"/>
    </source>
</evidence>